<name>A0A2S5DRF7_9BURK</name>
<dbReference type="GO" id="GO:0003677">
    <property type="term" value="F:DNA binding"/>
    <property type="evidence" value="ECO:0007669"/>
    <property type="project" value="InterPro"/>
</dbReference>
<dbReference type="InterPro" id="IPR031856">
    <property type="entry name" value="YdaS_toxin-like"/>
</dbReference>
<accession>A0A2S5DRF7</accession>
<dbReference type="InterPro" id="IPR010982">
    <property type="entry name" value="Lambda_DNA-bd_dom_sf"/>
</dbReference>
<dbReference type="Proteomes" id="UP000238655">
    <property type="component" value="Chromosome 1"/>
</dbReference>
<feature type="domain" description="HTH cro/C1-type" evidence="1">
    <location>
        <begin position="15"/>
        <end position="33"/>
    </location>
</feature>
<evidence type="ECO:0000259" key="1">
    <source>
        <dbReference type="PROSITE" id="PS50943"/>
    </source>
</evidence>
<dbReference type="EMBL" id="PQVP01000002">
    <property type="protein sequence ID" value="POZ81675.1"/>
    <property type="molecule type" value="Genomic_DNA"/>
</dbReference>
<dbReference type="AlphaFoldDB" id="A0A2S5DRF7"/>
<proteinExistence type="predicted"/>
<dbReference type="InterPro" id="IPR001387">
    <property type="entry name" value="Cro/C1-type_HTH"/>
</dbReference>
<dbReference type="CDD" id="cd00093">
    <property type="entry name" value="HTH_XRE"/>
    <property type="match status" value="1"/>
</dbReference>
<dbReference type="PROSITE" id="PS50943">
    <property type="entry name" value="HTH_CROC1"/>
    <property type="match status" value="1"/>
</dbReference>
<evidence type="ECO:0000313" key="3">
    <source>
        <dbReference type="Proteomes" id="UP000238655"/>
    </source>
</evidence>
<dbReference type="RefSeq" id="WP_089460788.1">
    <property type="nucleotide sequence ID" value="NZ_CM009575.1"/>
</dbReference>
<dbReference type="Gene3D" id="1.10.260.40">
    <property type="entry name" value="lambda repressor-like DNA-binding domains"/>
    <property type="match status" value="1"/>
</dbReference>
<reference evidence="2 3" key="1">
    <citation type="submission" date="2018-01" db="EMBL/GenBank/DDBJ databases">
        <title>Successful Treatment of Persistent Burkholderia cepacia Bacteremia with Ceftazidime-Avibactam.</title>
        <authorList>
            <person name="Tamma P."/>
            <person name="Fan Y."/>
            <person name="Bergman Y."/>
            <person name="Sick-Samuels A."/>
            <person name="Hsu A."/>
            <person name="Timp W."/>
            <person name="Simner P."/>
        </authorList>
    </citation>
    <scope>NUCLEOTIDE SEQUENCE [LARGE SCALE GENOMIC DNA]</scope>
    <source>
        <strain evidence="2 3">170816</strain>
    </source>
</reference>
<comment type="caution">
    <text evidence="2">The sequence shown here is derived from an EMBL/GenBank/DDBJ whole genome shotgun (WGS) entry which is preliminary data.</text>
</comment>
<evidence type="ECO:0000313" key="2">
    <source>
        <dbReference type="EMBL" id="POZ81675.1"/>
    </source>
</evidence>
<gene>
    <name evidence="2" type="ORF">C3743_15265</name>
</gene>
<organism evidence="2 3">
    <name type="scientific">Burkholderia contaminans</name>
    <dbReference type="NCBI Taxonomy" id="488447"/>
    <lineage>
        <taxon>Bacteria</taxon>
        <taxon>Pseudomonadati</taxon>
        <taxon>Pseudomonadota</taxon>
        <taxon>Betaproteobacteria</taxon>
        <taxon>Burkholderiales</taxon>
        <taxon>Burkholderiaceae</taxon>
        <taxon>Burkholderia</taxon>
        <taxon>Burkholderia cepacia complex</taxon>
    </lineage>
</organism>
<sequence length="92" mass="9975">MSKEHIERAISIATSQSALAKAIGVTQQTISNWKEGGAIRPEHCSAIERFTGGAVTRPELRPNDWREIWPELVTDQASPVDASHSPRAAANA</sequence>
<protein>
    <submittedName>
        <fullName evidence="2">Helix-turn-helix domain-containing protein</fullName>
    </submittedName>
</protein>
<dbReference type="SUPFAM" id="SSF47413">
    <property type="entry name" value="lambda repressor-like DNA-binding domains"/>
    <property type="match status" value="1"/>
</dbReference>
<dbReference type="Pfam" id="PF15943">
    <property type="entry name" value="YdaS_toxin"/>
    <property type="match status" value="1"/>
</dbReference>